<reference evidence="1 2" key="1">
    <citation type="submission" date="2014-06" db="EMBL/GenBank/DDBJ databases">
        <title>Functional and comparative genomic analyses of the Drosophila gut microbiota identify candidate symbiosis factors.</title>
        <authorList>
            <person name="Newell P.D."/>
            <person name="Chaston J.M."/>
            <person name="Douglas A.E."/>
        </authorList>
    </citation>
    <scope>NUCLEOTIDE SEQUENCE [LARGE SCALE GENOMIC DNA]</scope>
    <source>
        <strain evidence="1 2">DmCS_006</strain>
    </source>
</reference>
<accession>A0A095B305</accession>
<proteinExistence type="predicted"/>
<evidence type="ECO:0000313" key="2">
    <source>
        <dbReference type="Proteomes" id="UP000029448"/>
    </source>
</evidence>
<dbReference type="STRING" id="104102.AtDm6_1748"/>
<comment type="caution">
    <text evidence="1">The sequence shown here is derived from an EMBL/GenBank/DDBJ whole genome shotgun (WGS) entry which is preliminary data.</text>
</comment>
<protein>
    <submittedName>
        <fullName evidence="1">Uncharacterized protein</fullName>
    </submittedName>
</protein>
<sequence length="39" mass="4378">MSIPQILPLAHGTLFMRCAASLFVQPSAPAWFSHGHDWR</sequence>
<keyword evidence="2" id="KW-1185">Reference proteome</keyword>
<dbReference type="PATRIC" id="fig|104102.7.peg.1727"/>
<name>A0A095B305_9PROT</name>
<dbReference type="AlphaFoldDB" id="A0A095B305"/>
<evidence type="ECO:0000313" key="1">
    <source>
        <dbReference type="EMBL" id="KGB23313.1"/>
    </source>
</evidence>
<gene>
    <name evidence="1" type="ORF">AtDm6_1748</name>
</gene>
<dbReference type="EMBL" id="JOKM01000062">
    <property type="protein sequence ID" value="KGB23313.1"/>
    <property type="molecule type" value="Genomic_DNA"/>
</dbReference>
<dbReference type="Proteomes" id="UP000029448">
    <property type="component" value="Unassembled WGS sequence"/>
</dbReference>
<organism evidence="1 2">
    <name type="scientific">Acetobacter tropicalis</name>
    <dbReference type="NCBI Taxonomy" id="104102"/>
    <lineage>
        <taxon>Bacteria</taxon>
        <taxon>Pseudomonadati</taxon>
        <taxon>Pseudomonadota</taxon>
        <taxon>Alphaproteobacteria</taxon>
        <taxon>Acetobacterales</taxon>
        <taxon>Acetobacteraceae</taxon>
        <taxon>Acetobacter</taxon>
    </lineage>
</organism>